<accession>A0ABN7W5S1</accession>
<dbReference type="InterPro" id="IPR032191">
    <property type="entry name" value="CNOT1_CAF1_bind"/>
</dbReference>
<keyword evidence="3" id="KW-1185">Reference proteome</keyword>
<feature type="domain" description="CCR4-NOT transcription complex subunit 1 CAF1-binding" evidence="1">
    <location>
        <begin position="203"/>
        <end position="267"/>
    </location>
</feature>
<reference evidence="2 3" key="1">
    <citation type="submission" date="2021-06" db="EMBL/GenBank/DDBJ databases">
        <authorList>
            <person name="Kallberg Y."/>
            <person name="Tangrot J."/>
            <person name="Rosling A."/>
        </authorList>
    </citation>
    <scope>NUCLEOTIDE SEQUENCE [LARGE SCALE GENOMIC DNA]</scope>
    <source>
        <strain evidence="2 3">120-4 pot B 10/14</strain>
    </source>
</reference>
<gene>
    <name evidence="2" type="ORF">GMARGA_LOCUS26702</name>
</gene>
<dbReference type="EMBL" id="CAJVQB010031551">
    <property type="protein sequence ID" value="CAG8817046.1"/>
    <property type="molecule type" value="Genomic_DNA"/>
</dbReference>
<dbReference type="Pfam" id="PF16415">
    <property type="entry name" value="CNOT1_CAF1_bind"/>
    <property type="match status" value="1"/>
</dbReference>
<sequence>RETNGSVNVIAIFLRNFTIELPYVSLPGTPSESSVAGTKQSFSHDVEDHIMNKFSGDYYYQCYIWFADSISACGVYGTWYSTPLCFECTSDSKMFNFGQSHPDIIQYVRSALASNANSTIVTTPTSFNTLGIGNDELASSQSTYTNMNNELLSTIKPSSDTSNKCCSKQFGHQGGRNEGTSQGITFPLKVNCLLSTYYMKLLQILHETFANIKPLLNSEKTVQSPSERSLLKNLGSWLGGMTLTRNKPIKHKNIALKDLLIEGYDNKYNGDRKKIDGWETCESSGVFLAQGFHRPGIVTFDKFLKTNNEQANVIKGRVAVIR</sequence>
<dbReference type="Gene3D" id="1.25.40.180">
    <property type="match status" value="1"/>
</dbReference>
<proteinExistence type="predicted"/>
<dbReference type="PANTHER" id="PTHR13162:SF8">
    <property type="entry name" value="CCR4-NOT TRANSCRIPTION COMPLEX SUBUNIT 1"/>
    <property type="match status" value="1"/>
</dbReference>
<feature type="non-terminal residue" evidence="2">
    <location>
        <position position="1"/>
    </location>
</feature>
<name>A0ABN7W5S1_GIGMA</name>
<comment type="caution">
    <text evidence="2">The sequence shown here is derived from an EMBL/GenBank/DDBJ whole genome shotgun (WGS) entry which is preliminary data.</text>
</comment>
<evidence type="ECO:0000259" key="1">
    <source>
        <dbReference type="Pfam" id="PF16415"/>
    </source>
</evidence>
<dbReference type="PANTHER" id="PTHR13162">
    <property type="entry name" value="CCR4-NOT TRANSCRIPTION COMPLEX"/>
    <property type="match status" value="1"/>
</dbReference>
<protein>
    <submittedName>
        <fullName evidence="2">28194_t:CDS:1</fullName>
    </submittedName>
</protein>
<evidence type="ECO:0000313" key="3">
    <source>
        <dbReference type="Proteomes" id="UP000789901"/>
    </source>
</evidence>
<dbReference type="Proteomes" id="UP000789901">
    <property type="component" value="Unassembled WGS sequence"/>
</dbReference>
<dbReference type="InterPro" id="IPR040398">
    <property type="entry name" value="Not1"/>
</dbReference>
<organism evidence="2 3">
    <name type="scientific">Gigaspora margarita</name>
    <dbReference type="NCBI Taxonomy" id="4874"/>
    <lineage>
        <taxon>Eukaryota</taxon>
        <taxon>Fungi</taxon>
        <taxon>Fungi incertae sedis</taxon>
        <taxon>Mucoromycota</taxon>
        <taxon>Glomeromycotina</taxon>
        <taxon>Glomeromycetes</taxon>
        <taxon>Diversisporales</taxon>
        <taxon>Gigasporaceae</taxon>
        <taxon>Gigaspora</taxon>
    </lineage>
</organism>
<evidence type="ECO:0000313" key="2">
    <source>
        <dbReference type="EMBL" id="CAG8817046.1"/>
    </source>
</evidence>